<dbReference type="GO" id="GO:0008773">
    <property type="term" value="F:[protein-PII] uridylyltransferase activity"/>
    <property type="evidence" value="ECO:0007669"/>
    <property type="project" value="InterPro"/>
</dbReference>
<dbReference type="InterPro" id="IPR005105">
    <property type="entry name" value="GlnD_Uridyltrans_N"/>
</dbReference>
<dbReference type="Gene3D" id="2.60.120.10">
    <property type="entry name" value="Jelly Rolls"/>
    <property type="match status" value="1"/>
</dbReference>
<evidence type="ECO:0000313" key="6">
    <source>
        <dbReference type="EMBL" id="ABI57394.1"/>
    </source>
</evidence>
<dbReference type="SMART" id="SM00116">
    <property type="entry name" value="CBS"/>
    <property type="match status" value="2"/>
</dbReference>
<name>Q0A6Z3_ALKEH</name>
<proteinExistence type="predicted"/>
<sequence length="663" mass="74214">MTSASLPAVLSARSGIKMGDDQHNKAEQGAASDRGDVRVFLRQYAPFDDMTDEHLGYLVDRLAIRVYARGEALTHPDRGPVDRLFIIRSGRVGGESPRGDDQEAGNVWELRAGECFPVGALVTGKPARTIHRALEETTCLELEEGDFTHLLHVSEEFHAFCTRRLSTMLDQLLAQYQSQEVKGLGNGDTSLDIPLGERLRREPVTCREETTIKEALQAMDTQRVGSIVVTDDRLRPLGVFTLHDLLRRVALPQVPLDRPMREVMTSDPVSMPRSAFAFEAAMVMAQHGIHHVCVVERGRLQGVISERDLFTLQRVGLVNLTRSIRRAASVEALAPLQADIHRLVGQMIDQGVKVAQIMQMITLLNDHIGERIIQLCLAEADDDVSDIDFCWIAFGSEGRQEQTLKTDQDNGILFMVDDDGPDADAIRARLVPVAQRINQALDRCGYPLCPGNIMAGNPECCLSLEEWQQRFKRWIDQGTPEHLLKAAIFFDFRVIHGPTGGAEGLRTWLLERTSRNSRFRKQMAANALRNRPPLGVIRDFVTRTHGDQRNVIDLKLNGVTPFVDAARIFSLAHRLPATNTVDRLEQAAEAGALVRGDVEAWVIAYHYIQVLRTRQHQEQAAAGKPLSNHVSPNELNELDKKILKEAFREARKLQSKLTSEYQL</sequence>
<dbReference type="KEGG" id="aeh:Mlg_2052"/>
<feature type="domain" description="Cyclic nucleotide-binding" evidence="4">
    <location>
        <begin position="46"/>
        <end position="151"/>
    </location>
</feature>
<dbReference type="Pfam" id="PF00571">
    <property type="entry name" value="CBS"/>
    <property type="match status" value="2"/>
</dbReference>
<dbReference type="HOGENOM" id="CLU_027866_1_0_6"/>
<dbReference type="PANTHER" id="PTHR43080">
    <property type="entry name" value="CBS DOMAIN-CONTAINING PROTEIN CBSX3, MITOCHONDRIAL"/>
    <property type="match status" value="1"/>
</dbReference>
<protein>
    <submittedName>
        <fullName evidence="6">Cyclic nucleotide-binding protein</fullName>
    </submittedName>
</protein>
<gene>
    <name evidence="6" type="ordered locus">Mlg_2052</name>
</gene>
<dbReference type="CDD" id="cd17771">
    <property type="entry name" value="CBS_pair_CAP-ED_NT_Pol-beta-like_DUF294_assoc"/>
    <property type="match status" value="1"/>
</dbReference>
<dbReference type="Pfam" id="PF03445">
    <property type="entry name" value="DUF294"/>
    <property type="match status" value="1"/>
</dbReference>
<evidence type="ECO:0000256" key="3">
    <source>
        <dbReference type="SAM" id="MobiDB-lite"/>
    </source>
</evidence>
<dbReference type="SUPFAM" id="SSF54631">
    <property type="entry name" value="CBS-domain pair"/>
    <property type="match status" value="1"/>
</dbReference>
<dbReference type="InterPro" id="IPR051257">
    <property type="entry name" value="Diverse_CBS-Domain"/>
</dbReference>
<dbReference type="InterPro" id="IPR000644">
    <property type="entry name" value="CBS_dom"/>
</dbReference>
<dbReference type="CDD" id="cd00038">
    <property type="entry name" value="CAP_ED"/>
    <property type="match status" value="1"/>
</dbReference>
<dbReference type="SUPFAM" id="SSF51206">
    <property type="entry name" value="cAMP-binding domain-like"/>
    <property type="match status" value="1"/>
</dbReference>
<dbReference type="Proteomes" id="UP000001962">
    <property type="component" value="Chromosome"/>
</dbReference>
<dbReference type="PANTHER" id="PTHR43080:SF2">
    <property type="entry name" value="CBS DOMAIN-CONTAINING PROTEIN"/>
    <property type="match status" value="1"/>
</dbReference>
<dbReference type="PROSITE" id="PS51371">
    <property type="entry name" value="CBS"/>
    <property type="match status" value="2"/>
</dbReference>
<dbReference type="CDD" id="cd05401">
    <property type="entry name" value="NT_GlnE_GlnD_like"/>
    <property type="match status" value="1"/>
</dbReference>
<dbReference type="Pfam" id="PF00027">
    <property type="entry name" value="cNMP_binding"/>
    <property type="match status" value="1"/>
</dbReference>
<keyword evidence="1 2" id="KW-0129">CBS domain</keyword>
<feature type="domain" description="CBS" evidence="5">
    <location>
        <begin position="264"/>
        <end position="320"/>
    </location>
</feature>
<dbReference type="PROSITE" id="PS50042">
    <property type="entry name" value="CNMP_BINDING_3"/>
    <property type="match status" value="1"/>
</dbReference>
<evidence type="ECO:0000259" key="4">
    <source>
        <dbReference type="PROSITE" id="PS50042"/>
    </source>
</evidence>
<evidence type="ECO:0000256" key="2">
    <source>
        <dbReference type="PROSITE-ProRule" id="PRU00703"/>
    </source>
</evidence>
<evidence type="ECO:0000256" key="1">
    <source>
        <dbReference type="ARBA" id="ARBA00023122"/>
    </source>
</evidence>
<keyword evidence="7" id="KW-1185">Reference proteome</keyword>
<reference evidence="7" key="1">
    <citation type="submission" date="2006-08" db="EMBL/GenBank/DDBJ databases">
        <title>Complete sequence of Alkalilimnicola ehrilichei MLHE-1.</title>
        <authorList>
            <person name="Copeland A."/>
            <person name="Lucas S."/>
            <person name="Lapidus A."/>
            <person name="Barry K."/>
            <person name="Detter J.C."/>
            <person name="Glavina del Rio T."/>
            <person name="Hammon N."/>
            <person name="Israni S."/>
            <person name="Dalin E."/>
            <person name="Tice H."/>
            <person name="Pitluck S."/>
            <person name="Sims D."/>
            <person name="Brettin T."/>
            <person name="Bruce D."/>
            <person name="Han C."/>
            <person name="Tapia R."/>
            <person name="Gilna P."/>
            <person name="Schmutz J."/>
            <person name="Larimer F."/>
            <person name="Land M."/>
            <person name="Hauser L."/>
            <person name="Kyrpides N."/>
            <person name="Mikhailova N."/>
            <person name="Oremland R.S."/>
            <person name="Hoeft S.E."/>
            <person name="Switzer-Blum J."/>
            <person name="Kulp T."/>
            <person name="King G."/>
            <person name="Tabita R."/>
            <person name="Witte B."/>
            <person name="Santini J.M."/>
            <person name="Basu P."/>
            <person name="Hollibaugh J.T."/>
            <person name="Xie G."/>
            <person name="Stolz J.F."/>
            <person name="Richardson P."/>
        </authorList>
    </citation>
    <scope>NUCLEOTIDE SEQUENCE [LARGE SCALE GENOMIC DNA]</scope>
    <source>
        <strain evidence="7">ATCC BAA-1101 / DSM 17681 / MLHE-1</strain>
    </source>
</reference>
<dbReference type="InterPro" id="IPR046342">
    <property type="entry name" value="CBS_dom_sf"/>
</dbReference>
<dbReference type="InterPro" id="IPR000595">
    <property type="entry name" value="cNMP-bd_dom"/>
</dbReference>
<dbReference type="AlphaFoldDB" id="Q0A6Z3"/>
<dbReference type="Gene3D" id="3.10.580.10">
    <property type="entry name" value="CBS-domain"/>
    <property type="match status" value="1"/>
</dbReference>
<dbReference type="EMBL" id="CP000453">
    <property type="protein sequence ID" value="ABI57394.1"/>
    <property type="molecule type" value="Genomic_DNA"/>
</dbReference>
<evidence type="ECO:0000259" key="5">
    <source>
        <dbReference type="PROSITE" id="PS51371"/>
    </source>
</evidence>
<feature type="domain" description="CBS" evidence="5">
    <location>
        <begin position="199"/>
        <end position="256"/>
    </location>
</feature>
<dbReference type="InterPro" id="IPR018821">
    <property type="entry name" value="DUF294_put_nucleoTrafse_sb-bd"/>
</dbReference>
<feature type="region of interest" description="Disordered" evidence="3">
    <location>
        <begin position="13"/>
        <end position="32"/>
    </location>
</feature>
<dbReference type="eggNOG" id="COG2905">
    <property type="taxonomic scope" value="Bacteria"/>
</dbReference>
<dbReference type="InterPro" id="IPR018490">
    <property type="entry name" value="cNMP-bd_dom_sf"/>
</dbReference>
<dbReference type="InterPro" id="IPR014710">
    <property type="entry name" value="RmlC-like_jellyroll"/>
</dbReference>
<dbReference type="Pfam" id="PF10335">
    <property type="entry name" value="DUF294_C"/>
    <property type="match status" value="1"/>
</dbReference>
<accession>Q0A6Z3</accession>
<evidence type="ECO:0000313" key="7">
    <source>
        <dbReference type="Proteomes" id="UP000001962"/>
    </source>
</evidence>
<organism evidence="6 7">
    <name type="scientific">Alkalilimnicola ehrlichii (strain ATCC BAA-1101 / DSM 17681 / MLHE-1)</name>
    <dbReference type="NCBI Taxonomy" id="187272"/>
    <lineage>
        <taxon>Bacteria</taxon>
        <taxon>Pseudomonadati</taxon>
        <taxon>Pseudomonadota</taxon>
        <taxon>Gammaproteobacteria</taxon>
        <taxon>Chromatiales</taxon>
        <taxon>Ectothiorhodospiraceae</taxon>
        <taxon>Alkalilimnicola</taxon>
    </lineage>
</organism>